<gene>
    <name evidence="1" type="ORF">LHA26_18710</name>
</gene>
<dbReference type="EMBL" id="CP084931">
    <property type="protein sequence ID" value="USI75059.1"/>
    <property type="molecule type" value="Genomic_DNA"/>
</dbReference>
<dbReference type="InterPro" id="IPR002347">
    <property type="entry name" value="SDR_fam"/>
</dbReference>
<evidence type="ECO:0000313" key="1">
    <source>
        <dbReference type="EMBL" id="USI75059.1"/>
    </source>
</evidence>
<dbReference type="PRINTS" id="PR00081">
    <property type="entry name" value="GDHRDH"/>
</dbReference>
<dbReference type="PANTHER" id="PTHR43544">
    <property type="entry name" value="SHORT-CHAIN DEHYDROGENASE/REDUCTASE"/>
    <property type="match status" value="1"/>
</dbReference>
<dbReference type="InterPro" id="IPR036291">
    <property type="entry name" value="NAD(P)-bd_dom_sf"/>
</dbReference>
<protein>
    <submittedName>
        <fullName evidence="1">SDR family NAD(P)-dependent oxidoreductase</fullName>
    </submittedName>
</protein>
<dbReference type="SUPFAM" id="SSF51735">
    <property type="entry name" value="NAD(P)-binding Rossmann-fold domains"/>
    <property type="match status" value="1"/>
</dbReference>
<evidence type="ECO:0000313" key="2">
    <source>
        <dbReference type="Proteomes" id="UP001056937"/>
    </source>
</evidence>
<dbReference type="Gene3D" id="3.40.50.720">
    <property type="entry name" value="NAD(P)-binding Rossmann-like Domain"/>
    <property type="match status" value="1"/>
</dbReference>
<organism evidence="1 2">
    <name type="scientific">Sphingomonas morindae</name>
    <dbReference type="NCBI Taxonomy" id="1541170"/>
    <lineage>
        <taxon>Bacteria</taxon>
        <taxon>Pseudomonadati</taxon>
        <taxon>Pseudomonadota</taxon>
        <taxon>Alphaproteobacteria</taxon>
        <taxon>Sphingomonadales</taxon>
        <taxon>Sphingomonadaceae</taxon>
        <taxon>Sphingomonas</taxon>
    </lineage>
</organism>
<dbReference type="InterPro" id="IPR051468">
    <property type="entry name" value="Fungal_SecMetab_SDRs"/>
</dbReference>
<sequence length="238" mass="24681">MVRRAVVIGSGGGIGAALARRLAASAGFDMVHALSRHPPPNEGPGPLRPGYIDIGAPDSIAAAAAAIGGPLELVLIATGLLHEGEHRPERALKALDAAWLAGQFQINAIGPALVLRHFAPLLAGDRRAIIAALSARVGSISDNRLGGWYGYRASKAALNMIVRTAAIELARVRPAAICVGLHPGTVDTGLSRPFRSGVPAARRFTPEAAADRLLRVLDGLDARATGRCFAWDGSEVPP</sequence>
<dbReference type="PANTHER" id="PTHR43544:SF12">
    <property type="entry name" value="NAD(P)-BINDING ROSSMANN-FOLD SUPERFAMILY PROTEIN"/>
    <property type="match status" value="1"/>
</dbReference>
<accession>A0ABY4XDX9</accession>
<dbReference type="Proteomes" id="UP001056937">
    <property type="component" value="Chromosome 2"/>
</dbReference>
<keyword evidence="2" id="KW-1185">Reference proteome</keyword>
<dbReference type="Pfam" id="PF00106">
    <property type="entry name" value="adh_short"/>
    <property type="match status" value="1"/>
</dbReference>
<name>A0ABY4XDX9_9SPHN</name>
<proteinExistence type="predicted"/>
<reference evidence="1" key="1">
    <citation type="journal article" date="2022" name="Toxins">
        <title>Genomic Analysis of Sphingopyxis sp. USTB-05 for Biodegrading Cyanobacterial Hepatotoxins.</title>
        <authorList>
            <person name="Liu C."/>
            <person name="Xu Q."/>
            <person name="Zhao Z."/>
            <person name="Zhang H."/>
            <person name="Liu X."/>
            <person name="Yin C."/>
            <person name="Liu Y."/>
            <person name="Yan H."/>
        </authorList>
    </citation>
    <scope>NUCLEOTIDE SEQUENCE</scope>
    <source>
        <strain evidence="1">NBD5</strain>
    </source>
</reference>